<dbReference type="AlphaFoldDB" id="A0A8T3B8C6"/>
<dbReference type="Proteomes" id="UP000829196">
    <property type="component" value="Unassembled WGS sequence"/>
</dbReference>
<keyword evidence="2" id="KW-1185">Reference proteome</keyword>
<evidence type="ECO:0000313" key="1">
    <source>
        <dbReference type="EMBL" id="KAI0507155.1"/>
    </source>
</evidence>
<reference evidence="1" key="1">
    <citation type="journal article" date="2022" name="Front. Genet.">
        <title>Chromosome-Scale Assembly of the Dendrobium nobile Genome Provides Insights Into the Molecular Mechanism of the Biosynthesis of the Medicinal Active Ingredient of Dendrobium.</title>
        <authorList>
            <person name="Xu Q."/>
            <person name="Niu S.-C."/>
            <person name="Li K.-L."/>
            <person name="Zheng P.-J."/>
            <person name="Zhang X.-J."/>
            <person name="Jia Y."/>
            <person name="Liu Y."/>
            <person name="Niu Y.-X."/>
            <person name="Yu L.-H."/>
            <person name="Chen D.-F."/>
            <person name="Zhang G.-Q."/>
        </authorList>
    </citation>
    <scope>NUCLEOTIDE SEQUENCE</scope>
    <source>
        <tissue evidence="1">Leaf</tissue>
    </source>
</reference>
<proteinExistence type="predicted"/>
<gene>
    <name evidence="1" type="ORF">KFK09_013275</name>
</gene>
<dbReference type="SMR" id="A0A8T3B8C6"/>
<name>A0A8T3B8C6_DENNO</name>
<sequence length="124" mass="14545">MEYFPCSYYKVMNSTCSDHCPILLQSYNTSRNSHKFLYKNYWAKNARYWDTLTIAFAQHSQGNPIVDLYHKLQRLKYLIKTKTWASSNSIASSLSDLQDQENTCLMKQDIDPPKCNIKCQSQKD</sequence>
<organism evidence="1 2">
    <name type="scientific">Dendrobium nobile</name>
    <name type="common">Orchid</name>
    <dbReference type="NCBI Taxonomy" id="94219"/>
    <lineage>
        <taxon>Eukaryota</taxon>
        <taxon>Viridiplantae</taxon>
        <taxon>Streptophyta</taxon>
        <taxon>Embryophyta</taxon>
        <taxon>Tracheophyta</taxon>
        <taxon>Spermatophyta</taxon>
        <taxon>Magnoliopsida</taxon>
        <taxon>Liliopsida</taxon>
        <taxon>Asparagales</taxon>
        <taxon>Orchidaceae</taxon>
        <taxon>Epidendroideae</taxon>
        <taxon>Malaxideae</taxon>
        <taxon>Dendrobiinae</taxon>
        <taxon>Dendrobium</taxon>
    </lineage>
</organism>
<accession>A0A8T3B8C6</accession>
<protein>
    <submittedName>
        <fullName evidence="1">Uncharacterized protein</fullName>
    </submittedName>
</protein>
<evidence type="ECO:0000313" key="2">
    <source>
        <dbReference type="Proteomes" id="UP000829196"/>
    </source>
</evidence>
<dbReference type="EMBL" id="JAGYWB010000010">
    <property type="protein sequence ID" value="KAI0507155.1"/>
    <property type="molecule type" value="Genomic_DNA"/>
</dbReference>
<comment type="caution">
    <text evidence="1">The sequence shown here is derived from an EMBL/GenBank/DDBJ whole genome shotgun (WGS) entry which is preliminary data.</text>
</comment>